<sequence>MVPSISYFTDGPTDSGIEVDISEMSWGEVIESELQGAFVYDDLDPRHDARASCSRPNRKHKQPTYLKDYYTF</sequence>
<dbReference type="OrthoDB" id="1170664at2759"/>
<organism evidence="1 2">
    <name type="scientific">Prunus yedoensis var. nudiflora</name>
    <dbReference type="NCBI Taxonomy" id="2094558"/>
    <lineage>
        <taxon>Eukaryota</taxon>
        <taxon>Viridiplantae</taxon>
        <taxon>Streptophyta</taxon>
        <taxon>Embryophyta</taxon>
        <taxon>Tracheophyta</taxon>
        <taxon>Spermatophyta</taxon>
        <taxon>Magnoliopsida</taxon>
        <taxon>eudicotyledons</taxon>
        <taxon>Gunneridae</taxon>
        <taxon>Pentapetalae</taxon>
        <taxon>rosids</taxon>
        <taxon>fabids</taxon>
        <taxon>Rosales</taxon>
        <taxon>Rosaceae</taxon>
        <taxon>Amygdaloideae</taxon>
        <taxon>Amygdaleae</taxon>
        <taxon>Prunus</taxon>
    </lineage>
</organism>
<proteinExistence type="predicted"/>
<accession>A0A314ZGC7</accession>
<gene>
    <name evidence="1" type="ORF">Pyn_23483</name>
</gene>
<name>A0A314ZGC7_PRUYE</name>
<dbReference type="Proteomes" id="UP000250321">
    <property type="component" value="Unassembled WGS sequence"/>
</dbReference>
<evidence type="ECO:0000313" key="2">
    <source>
        <dbReference type="Proteomes" id="UP000250321"/>
    </source>
</evidence>
<dbReference type="AlphaFoldDB" id="A0A314ZGC7"/>
<reference evidence="1 2" key="1">
    <citation type="submission" date="2018-02" db="EMBL/GenBank/DDBJ databases">
        <title>Draft genome of wild Prunus yedoensis var. nudiflora.</title>
        <authorList>
            <person name="Baek S."/>
            <person name="Kim J.-H."/>
            <person name="Choi K."/>
            <person name="Kim G.-B."/>
            <person name="Cho A."/>
            <person name="Jang H."/>
            <person name="Shin C.-H."/>
            <person name="Yu H.-J."/>
            <person name="Mun J.-H."/>
        </authorList>
    </citation>
    <scope>NUCLEOTIDE SEQUENCE [LARGE SCALE GENOMIC DNA]</scope>
    <source>
        <strain evidence="2">cv. Jeju island</strain>
        <tissue evidence="1">Leaf</tissue>
    </source>
</reference>
<keyword evidence="2" id="KW-1185">Reference proteome</keyword>
<dbReference type="EMBL" id="PJQY01000110">
    <property type="protein sequence ID" value="PQQ18389.1"/>
    <property type="molecule type" value="Genomic_DNA"/>
</dbReference>
<comment type="caution">
    <text evidence="1">The sequence shown here is derived from an EMBL/GenBank/DDBJ whole genome shotgun (WGS) entry which is preliminary data.</text>
</comment>
<evidence type="ECO:0000313" key="1">
    <source>
        <dbReference type="EMBL" id="PQQ18389.1"/>
    </source>
</evidence>
<protein>
    <submittedName>
        <fullName evidence="1">Uncharacterized protein</fullName>
    </submittedName>
</protein>